<gene>
    <name evidence="7" type="ORF">GCK72_012890</name>
</gene>
<keyword evidence="3 6" id="KW-0328">Glycosyltransferase</keyword>
<accession>A0A6A5GMB7</accession>
<dbReference type="GO" id="GO:0016020">
    <property type="term" value="C:membrane"/>
    <property type="evidence" value="ECO:0007669"/>
    <property type="project" value="UniProtKB-SubCell"/>
</dbReference>
<dbReference type="RefSeq" id="XP_053584244.1">
    <property type="nucleotide sequence ID" value="XM_053729472.1"/>
</dbReference>
<evidence type="ECO:0000256" key="6">
    <source>
        <dbReference type="RuleBase" id="RU366017"/>
    </source>
</evidence>
<reference evidence="7 8" key="1">
    <citation type="submission" date="2019-12" db="EMBL/GenBank/DDBJ databases">
        <title>Chromosome-level assembly of the Caenorhabditis remanei genome.</title>
        <authorList>
            <person name="Teterina A.A."/>
            <person name="Willis J.H."/>
            <person name="Phillips P.C."/>
        </authorList>
    </citation>
    <scope>NUCLEOTIDE SEQUENCE [LARGE SCALE GENOMIC DNA]</scope>
    <source>
        <strain evidence="7 8">PX506</strain>
        <tissue evidence="7">Whole organism</tissue>
    </source>
</reference>
<dbReference type="PANTHER" id="PTHR21679">
    <property type="entry name" value="DOMAIN OF UNKNOWN FUNCTION DB DOMAIN-CONTAINING PROTEIN-RELATED"/>
    <property type="match status" value="1"/>
</dbReference>
<keyword evidence="4 6" id="KW-0808">Transferase</keyword>
<proteinExistence type="inferred from homology"/>
<dbReference type="EC" id="2.4.1.-" evidence="6"/>
<dbReference type="KEGG" id="crq:GCK72_012890"/>
<evidence type="ECO:0000256" key="4">
    <source>
        <dbReference type="ARBA" id="ARBA00022679"/>
    </source>
</evidence>
<sequence>MSISFDSEEIPQEPIPLVYRVFDDKNRRNRVDRDPIRIQNNRLAVSPNATRLISRKEISATPDFEQQSGTAATLSGSSHEWKVSIIPRGQNNKPTGVNSIPPFTIDGKADERFNKFYRTIDSVINKLDLTNSGDQKAREKEPQIRLEGNTKDLSVESSAVVIVPRTTVAPGVTNKVSVIPFRPLHFTAPPKNGPPGVSPPPAPGGQCGVAPDFTPCVSNEIASKSLLECCKRKNLPAGCQQLCRYDITQAEIRAAMDRGQCGIFNVAPFLKCASQGKDNSECCRHRGIVQKTGPQCEQFCRPTQGLSALGVQHIECHQRSKHHSKWVINVDIDERLVILDDKIKSVGSLLSGYNDTVAEVGFAIRRIQKTEKLPEKYESDEQIFFEMEFLKYNVSSPITWGAYKTIYRPEKISAMYYHWAYQRYPGTVAEYVKSEVALFRHYRTTEKNILGAGWLTDPNYKNFSIVPEEMKFAEKLKENVLKKIKYVYDQRVLYCEEIAEIPYEEYKEFGHDIFNCTFRNETGSNKNVD</sequence>
<name>A0A6A5GMB7_CAERE</name>
<evidence type="ECO:0000256" key="5">
    <source>
        <dbReference type="ARBA" id="ARBA00023136"/>
    </source>
</evidence>
<dbReference type="GO" id="GO:0016757">
    <property type="term" value="F:glycosyltransferase activity"/>
    <property type="evidence" value="ECO:0007669"/>
    <property type="project" value="UniProtKB-UniRule"/>
</dbReference>
<evidence type="ECO:0000256" key="2">
    <source>
        <dbReference type="ARBA" id="ARBA00007647"/>
    </source>
</evidence>
<dbReference type="Proteomes" id="UP000483820">
    <property type="component" value="Chromosome IV"/>
</dbReference>
<evidence type="ECO:0000256" key="1">
    <source>
        <dbReference type="ARBA" id="ARBA00004167"/>
    </source>
</evidence>
<comment type="subcellular location">
    <subcellularLocation>
        <location evidence="1">Membrane</location>
        <topology evidence="1">Single-pass membrane protein</topology>
    </subcellularLocation>
</comment>
<evidence type="ECO:0000256" key="3">
    <source>
        <dbReference type="ARBA" id="ARBA00022676"/>
    </source>
</evidence>
<comment type="similarity">
    <text evidence="2 6">Belongs to the glycosyltransferase 92 family.</text>
</comment>
<dbReference type="Pfam" id="PF01697">
    <property type="entry name" value="Glyco_transf_92"/>
    <property type="match status" value="1"/>
</dbReference>
<dbReference type="CTD" id="9825966"/>
<dbReference type="EMBL" id="WUAV01000004">
    <property type="protein sequence ID" value="KAF1756437.1"/>
    <property type="molecule type" value="Genomic_DNA"/>
</dbReference>
<comment type="caution">
    <text evidence="7">The sequence shown here is derived from an EMBL/GenBank/DDBJ whole genome shotgun (WGS) entry which is preliminary data.</text>
</comment>
<evidence type="ECO:0000313" key="7">
    <source>
        <dbReference type="EMBL" id="KAF1756437.1"/>
    </source>
</evidence>
<dbReference type="AlphaFoldDB" id="A0A6A5GMB7"/>
<dbReference type="PANTHER" id="PTHR21679:SF5">
    <property type="entry name" value="DOMAIN OF UNKNOWN FUNCTION DB DOMAIN-CONTAINING PROTEIN"/>
    <property type="match status" value="1"/>
</dbReference>
<evidence type="ECO:0000313" key="8">
    <source>
        <dbReference type="Proteomes" id="UP000483820"/>
    </source>
</evidence>
<dbReference type="InterPro" id="IPR008166">
    <property type="entry name" value="Glyco_transf_92"/>
</dbReference>
<keyword evidence="5" id="KW-0472">Membrane</keyword>
<organism evidence="7 8">
    <name type="scientific">Caenorhabditis remanei</name>
    <name type="common">Caenorhabditis vulgaris</name>
    <dbReference type="NCBI Taxonomy" id="31234"/>
    <lineage>
        <taxon>Eukaryota</taxon>
        <taxon>Metazoa</taxon>
        <taxon>Ecdysozoa</taxon>
        <taxon>Nematoda</taxon>
        <taxon>Chromadorea</taxon>
        <taxon>Rhabditida</taxon>
        <taxon>Rhabditina</taxon>
        <taxon>Rhabditomorpha</taxon>
        <taxon>Rhabditoidea</taxon>
        <taxon>Rhabditidae</taxon>
        <taxon>Peloderinae</taxon>
        <taxon>Caenorhabditis</taxon>
    </lineage>
</organism>
<protein>
    <recommendedName>
        <fullName evidence="6">Glycosyltransferase family 92 protein</fullName>
        <ecNumber evidence="6">2.4.1.-</ecNumber>
    </recommendedName>
</protein>
<dbReference type="GeneID" id="9825966"/>